<reference evidence="3 4" key="1">
    <citation type="submission" date="2024-06" db="EMBL/GenBank/DDBJ databases">
        <title>The Natural Products Discovery Center: Release of the First 8490 Sequenced Strains for Exploring Actinobacteria Biosynthetic Diversity.</title>
        <authorList>
            <person name="Kalkreuter E."/>
            <person name="Kautsar S.A."/>
            <person name="Yang D."/>
            <person name="Bader C.D."/>
            <person name="Teijaro C.N."/>
            <person name="Fluegel L."/>
            <person name="Davis C.M."/>
            <person name="Simpson J.R."/>
            <person name="Lauterbach L."/>
            <person name="Steele A.D."/>
            <person name="Gui C."/>
            <person name="Meng S."/>
            <person name="Li G."/>
            <person name="Viehrig K."/>
            <person name="Ye F."/>
            <person name="Su P."/>
            <person name="Kiefer A.F."/>
            <person name="Nichols A."/>
            <person name="Cepeda A.J."/>
            <person name="Yan W."/>
            <person name="Fan B."/>
            <person name="Jiang Y."/>
            <person name="Adhikari A."/>
            <person name="Zheng C.-J."/>
            <person name="Schuster L."/>
            <person name="Cowan T.M."/>
            <person name="Smanski M.J."/>
            <person name="Chevrette M.G."/>
            <person name="De Carvalho L.P.S."/>
            <person name="Shen B."/>
        </authorList>
    </citation>
    <scope>NUCLEOTIDE SEQUENCE [LARGE SCALE GENOMIC DNA]</scope>
    <source>
        <strain evidence="3 4">NPDC019708</strain>
    </source>
</reference>
<sequence length="57" mass="6435">MRERVLWTMLYETAARAKELLELDVADLDTGNRRARVRRKGGTVDVVAADQPPVLIV</sequence>
<comment type="caution">
    <text evidence="3">The sequence shown here is derived from an EMBL/GenBank/DDBJ whole genome shotgun (WGS) entry which is preliminary data.</text>
</comment>
<evidence type="ECO:0000313" key="3">
    <source>
        <dbReference type="EMBL" id="MEU1954096.1"/>
    </source>
</evidence>
<dbReference type="SUPFAM" id="SSF56349">
    <property type="entry name" value="DNA breaking-rejoining enzymes"/>
    <property type="match status" value="1"/>
</dbReference>
<gene>
    <name evidence="3" type="ORF">ABZ510_19805</name>
</gene>
<dbReference type="RefSeq" id="WP_357154325.1">
    <property type="nucleotide sequence ID" value="NZ_JBEYBF010000013.1"/>
</dbReference>
<organism evidence="3 4">
    <name type="scientific">Nocardia rhamnosiphila</name>
    <dbReference type="NCBI Taxonomy" id="426716"/>
    <lineage>
        <taxon>Bacteria</taxon>
        <taxon>Bacillati</taxon>
        <taxon>Actinomycetota</taxon>
        <taxon>Actinomycetes</taxon>
        <taxon>Mycobacteriales</taxon>
        <taxon>Nocardiaceae</taxon>
        <taxon>Nocardia</taxon>
    </lineage>
</organism>
<evidence type="ECO:0000259" key="2">
    <source>
        <dbReference type="PROSITE" id="PS51898"/>
    </source>
</evidence>
<dbReference type="Gene3D" id="1.10.443.10">
    <property type="entry name" value="Intergrase catalytic core"/>
    <property type="match status" value="1"/>
</dbReference>
<dbReference type="EMBL" id="JBEYBF010000013">
    <property type="protein sequence ID" value="MEU1954096.1"/>
    <property type="molecule type" value="Genomic_DNA"/>
</dbReference>
<dbReference type="Proteomes" id="UP001550628">
    <property type="component" value="Unassembled WGS sequence"/>
</dbReference>
<protein>
    <submittedName>
        <fullName evidence="3">Tyrosine-type recombinase/integrase</fullName>
    </submittedName>
</protein>
<dbReference type="InterPro" id="IPR013762">
    <property type="entry name" value="Integrase-like_cat_sf"/>
</dbReference>
<dbReference type="InterPro" id="IPR011010">
    <property type="entry name" value="DNA_brk_join_enz"/>
</dbReference>
<feature type="domain" description="Tyr recombinase" evidence="2">
    <location>
        <begin position="1"/>
        <end position="57"/>
    </location>
</feature>
<keyword evidence="4" id="KW-1185">Reference proteome</keyword>
<keyword evidence="1" id="KW-0233">DNA recombination</keyword>
<evidence type="ECO:0000313" key="4">
    <source>
        <dbReference type="Proteomes" id="UP001550628"/>
    </source>
</evidence>
<proteinExistence type="predicted"/>
<dbReference type="InterPro" id="IPR002104">
    <property type="entry name" value="Integrase_catalytic"/>
</dbReference>
<evidence type="ECO:0000256" key="1">
    <source>
        <dbReference type="ARBA" id="ARBA00023172"/>
    </source>
</evidence>
<dbReference type="PROSITE" id="PS51898">
    <property type="entry name" value="TYR_RECOMBINASE"/>
    <property type="match status" value="1"/>
</dbReference>
<dbReference type="Pfam" id="PF00589">
    <property type="entry name" value="Phage_integrase"/>
    <property type="match status" value="1"/>
</dbReference>
<accession>A0ABV2WTD9</accession>
<name>A0ABV2WTD9_9NOCA</name>